<dbReference type="GO" id="GO:0004386">
    <property type="term" value="F:helicase activity"/>
    <property type="evidence" value="ECO:0007669"/>
    <property type="project" value="UniProtKB-KW"/>
</dbReference>
<dbReference type="InterPro" id="IPR023197">
    <property type="entry name" value="Phage_T4_Gp59_dom_sf"/>
</dbReference>
<keyword evidence="2" id="KW-0347">Helicase</keyword>
<keyword evidence="2" id="KW-0547">Nucleotide-binding</keyword>
<dbReference type="Gene3D" id="1.10.220.50">
    <property type="entry name" value="Bacteriophage T4, Gp59, helicase assembly protein, C-terminal domain"/>
    <property type="match status" value="1"/>
</dbReference>
<proteinExistence type="inferred from homology"/>
<organism evidence="2 3">
    <name type="scientific">Vibrio phage YC</name>
    <dbReference type="NCBI Taxonomy" id="2267403"/>
    <lineage>
        <taxon>Viruses</taxon>
        <taxon>Duplodnaviria</taxon>
        <taxon>Heunggongvirae</taxon>
        <taxon>Uroviricota</taxon>
        <taxon>Caudoviricetes</taxon>
        <taxon>Pantevenvirales</taxon>
        <taxon>Ackermannviridae</taxon>
        <taxon>Campanilevirus</taxon>
        <taxon>Campanilevirus YC</taxon>
    </lineage>
</organism>
<dbReference type="RefSeq" id="YP_009838282.1">
    <property type="nucleotide sequence ID" value="NC_048709.1"/>
</dbReference>
<keyword evidence="3" id="KW-1185">Reference proteome</keyword>
<dbReference type="KEGG" id="vg:55608514"/>
<dbReference type="HAMAP" id="MF_04156">
    <property type="entry name" value="HELIC_LOADER_T4"/>
    <property type="match status" value="1"/>
</dbReference>
<dbReference type="Proteomes" id="UP000260311">
    <property type="component" value="Segment"/>
</dbReference>
<dbReference type="Pfam" id="PF08993">
    <property type="entry name" value="T4_Gp59_N"/>
    <property type="match status" value="1"/>
</dbReference>
<dbReference type="Gene3D" id="1.10.8.60">
    <property type="match status" value="1"/>
</dbReference>
<dbReference type="InterPro" id="IPR008944">
    <property type="entry name" value="Phage_T4_Gp59"/>
</dbReference>
<evidence type="ECO:0000313" key="2">
    <source>
        <dbReference type="EMBL" id="AXC34436.1"/>
    </source>
</evidence>
<dbReference type="GeneID" id="55608514"/>
<keyword evidence="2" id="KW-0067">ATP-binding</keyword>
<sequence length="224" mass="26236">MSKWGDVNLWASAELEEAMWTYRQFMGMFLHFKGDYDWFKYGDMVNVKTESFLARKDRNLFVKLHRKFKNMDEAEVVAHLAANFIDNPKCWVHFLVSAKADKNRKEFLAELQGFQYSLRTFLADNIESICKSQGTNFIGLFKPVSDEEYPWFLRGIIAEKFPTSHMVAMGVLTGAFNQYDKMYENDPNWPTISSYINKIKGFYVVDIEGERVWLANLIKEKGLQ</sequence>
<protein>
    <submittedName>
        <fullName evidence="2">DNA helicase loader</fullName>
    </submittedName>
</protein>
<name>A0A384ZS12_9CAUD</name>
<dbReference type="InterPro" id="IPR015085">
    <property type="entry name" value="Phage_T4_Gp59_N"/>
</dbReference>
<feature type="domain" description="Bacteriophage T4 Gp59 helicase assembly protein N-terminal" evidence="1">
    <location>
        <begin position="21"/>
        <end position="107"/>
    </location>
</feature>
<dbReference type="EMBL" id="MH375644">
    <property type="protein sequence ID" value="AXC34436.1"/>
    <property type="molecule type" value="Genomic_DNA"/>
</dbReference>
<keyword evidence="2" id="KW-0378">Hydrolase</keyword>
<evidence type="ECO:0000313" key="3">
    <source>
        <dbReference type="Proteomes" id="UP000260311"/>
    </source>
</evidence>
<reference evidence="2 3" key="1">
    <citation type="submission" date="2018-05" db="EMBL/GenBank/DDBJ databases">
        <title>The genome of Vibrio coralliilyticus phage YC.</title>
        <authorList>
            <person name="Benler S."/>
        </authorList>
    </citation>
    <scope>NUCLEOTIDE SEQUENCE [LARGE SCALE GENOMIC DNA]</scope>
</reference>
<dbReference type="InterPro" id="IPR037082">
    <property type="entry name" value="Phage_T4_Gp59_C_sf"/>
</dbReference>
<evidence type="ECO:0000259" key="1">
    <source>
        <dbReference type="Pfam" id="PF08993"/>
    </source>
</evidence>
<dbReference type="SUPFAM" id="SSF48493">
    <property type="entry name" value="gene 59 helicase assembly protein"/>
    <property type="match status" value="1"/>
</dbReference>
<accession>A0A384ZS12</accession>